<dbReference type="PRINTS" id="PR00039">
    <property type="entry name" value="HTHLYSR"/>
</dbReference>
<keyword evidence="7" id="KW-1185">Reference proteome</keyword>
<name>A0ABT0PD44_9GAMM</name>
<comment type="caution">
    <text evidence="6">The sequence shown here is derived from an EMBL/GenBank/DDBJ whole genome shotgun (WGS) entry which is preliminary data.</text>
</comment>
<dbReference type="InterPro" id="IPR000847">
    <property type="entry name" value="LysR_HTH_N"/>
</dbReference>
<dbReference type="RefSeq" id="WP_249698185.1">
    <property type="nucleotide sequence ID" value="NZ_JAMFLX010000004.1"/>
</dbReference>
<dbReference type="Proteomes" id="UP001203338">
    <property type="component" value="Unassembled WGS sequence"/>
</dbReference>
<dbReference type="SUPFAM" id="SSF53850">
    <property type="entry name" value="Periplasmic binding protein-like II"/>
    <property type="match status" value="1"/>
</dbReference>
<dbReference type="EMBL" id="JAMFLX010000004">
    <property type="protein sequence ID" value="MCL6269228.1"/>
    <property type="molecule type" value="Genomic_DNA"/>
</dbReference>
<evidence type="ECO:0000313" key="7">
    <source>
        <dbReference type="Proteomes" id="UP001203338"/>
    </source>
</evidence>
<dbReference type="PANTHER" id="PTHR30537">
    <property type="entry name" value="HTH-TYPE TRANSCRIPTIONAL REGULATOR"/>
    <property type="match status" value="1"/>
</dbReference>
<dbReference type="Gene3D" id="3.40.190.10">
    <property type="entry name" value="Periplasmic binding protein-like II"/>
    <property type="match status" value="2"/>
</dbReference>
<accession>A0ABT0PD44</accession>
<sequence length="299" mass="33781">MRTLPPMKALLAFDAVARNESVTLAGQELGISQSAVSHRLRLLEDFLGETLLSKQGRKLELSEVGKHYHFEVDRILRELSIATGQVMGVANARIRFHVYSSFGIKWLVPLLPKFHSLYPDIDLRLQMDSELPVLSDRTGDAFVTEQPDKPGYYKQLIRRELVVPVCAPWVYQEMSEEPVEEAIWRYPLLSCDRDTGSEPGTDWEIWARTLGLDMPPKVKIHSFSHQVMGIEAAASGQGITLASDFMVEKDIQGGRLVRLPLGGWETGFHVYFCCKHGRMREPAIKALADWLYHESSEGS</sequence>
<organism evidence="6 7">
    <name type="scientific">Parendozoicomonas callyspongiae</name>
    <dbReference type="NCBI Taxonomy" id="2942213"/>
    <lineage>
        <taxon>Bacteria</taxon>
        <taxon>Pseudomonadati</taxon>
        <taxon>Pseudomonadota</taxon>
        <taxon>Gammaproteobacteria</taxon>
        <taxon>Oceanospirillales</taxon>
        <taxon>Endozoicomonadaceae</taxon>
        <taxon>Parendozoicomonas</taxon>
    </lineage>
</organism>
<dbReference type="PANTHER" id="PTHR30537:SF26">
    <property type="entry name" value="GLYCINE CLEAVAGE SYSTEM TRANSCRIPTIONAL ACTIVATOR"/>
    <property type="match status" value="1"/>
</dbReference>
<dbReference type="Pfam" id="PF03466">
    <property type="entry name" value="LysR_substrate"/>
    <property type="match status" value="1"/>
</dbReference>
<proteinExistence type="inferred from homology"/>
<feature type="domain" description="HTH lysR-type" evidence="5">
    <location>
        <begin position="5"/>
        <end position="62"/>
    </location>
</feature>
<gene>
    <name evidence="6" type="ORF">M3P05_04620</name>
</gene>
<dbReference type="SUPFAM" id="SSF46785">
    <property type="entry name" value="Winged helix' DNA-binding domain"/>
    <property type="match status" value="1"/>
</dbReference>
<evidence type="ECO:0000259" key="5">
    <source>
        <dbReference type="PROSITE" id="PS50931"/>
    </source>
</evidence>
<dbReference type="InterPro" id="IPR058163">
    <property type="entry name" value="LysR-type_TF_proteobact-type"/>
</dbReference>
<dbReference type="InterPro" id="IPR005119">
    <property type="entry name" value="LysR_subst-bd"/>
</dbReference>
<evidence type="ECO:0000256" key="2">
    <source>
        <dbReference type="ARBA" id="ARBA00023015"/>
    </source>
</evidence>
<keyword evidence="4" id="KW-0804">Transcription</keyword>
<comment type="similarity">
    <text evidence="1">Belongs to the LysR transcriptional regulatory family.</text>
</comment>
<evidence type="ECO:0000313" key="6">
    <source>
        <dbReference type="EMBL" id="MCL6269228.1"/>
    </source>
</evidence>
<dbReference type="InterPro" id="IPR036388">
    <property type="entry name" value="WH-like_DNA-bd_sf"/>
</dbReference>
<protein>
    <submittedName>
        <fullName evidence="6">LysR substrate-binding domain-containing protein</fullName>
    </submittedName>
</protein>
<dbReference type="Gene3D" id="1.10.10.10">
    <property type="entry name" value="Winged helix-like DNA-binding domain superfamily/Winged helix DNA-binding domain"/>
    <property type="match status" value="1"/>
</dbReference>
<dbReference type="Pfam" id="PF00126">
    <property type="entry name" value="HTH_1"/>
    <property type="match status" value="1"/>
</dbReference>
<keyword evidence="3" id="KW-0238">DNA-binding</keyword>
<reference evidence="6 7" key="1">
    <citation type="submission" date="2022-05" db="EMBL/GenBank/DDBJ databases">
        <authorList>
            <person name="Park J.-S."/>
        </authorList>
    </citation>
    <scope>NUCLEOTIDE SEQUENCE [LARGE SCALE GENOMIC DNA]</scope>
    <source>
        <strain evidence="6 7">2012CJ34-2</strain>
    </source>
</reference>
<keyword evidence="2" id="KW-0805">Transcription regulation</keyword>
<dbReference type="PROSITE" id="PS50931">
    <property type="entry name" value="HTH_LYSR"/>
    <property type="match status" value="1"/>
</dbReference>
<evidence type="ECO:0000256" key="1">
    <source>
        <dbReference type="ARBA" id="ARBA00009437"/>
    </source>
</evidence>
<evidence type="ECO:0000256" key="3">
    <source>
        <dbReference type="ARBA" id="ARBA00023125"/>
    </source>
</evidence>
<dbReference type="InterPro" id="IPR036390">
    <property type="entry name" value="WH_DNA-bd_sf"/>
</dbReference>
<evidence type="ECO:0000256" key="4">
    <source>
        <dbReference type="ARBA" id="ARBA00023163"/>
    </source>
</evidence>